<feature type="transmembrane region" description="Helical" evidence="5">
    <location>
        <begin position="76"/>
        <end position="96"/>
    </location>
</feature>
<evidence type="ECO:0000313" key="7">
    <source>
        <dbReference type="EMBL" id="GAA4547439.1"/>
    </source>
</evidence>
<reference evidence="8" key="1">
    <citation type="journal article" date="2019" name="Int. J. Syst. Evol. Microbiol.">
        <title>The Global Catalogue of Microorganisms (GCM) 10K type strain sequencing project: providing services to taxonomists for standard genome sequencing and annotation.</title>
        <authorList>
            <consortium name="The Broad Institute Genomics Platform"/>
            <consortium name="The Broad Institute Genome Sequencing Center for Infectious Disease"/>
            <person name="Wu L."/>
            <person name="Ma J."/>
        </authorList>
    </citation>
    <scope>NUCLEOTIDE SEQUENCE [LARGE SCALE GENOMIC DNA]</scope>
    <source>
        <strain evidence="8">JCM 17906</strain>
    </source>
</reference>
<proteinExistence type="inferred from homology"/>
<keyword evidence="4 5" id="KW-0472">Membrane</keyword>
<dbReference type="PROSITE" id="PS51012">
    <property type="entry name" value="ABC_TM2"/>
    <property type="match status" value="1"/>
</dbReference>
<dbReference type="Pfam" id="PF01061">
    <property type="entry name" value="ABC2_membrane"/>
    <property type="match status" value="2"/>
</dbReference>
<sequence>MTASAVGSVAARPRFLPLAVGQLGYALRELWRTRVVFVFTVLFPLTWLVIIGFLAGDAVVDEASGVRVMQFVTPSAITLGVLYAAFPTVAISLAVARTQGILRRLRGTPLPTGTYLAGRIAATVAVALFSTLVMLVVGVALYHVQIVWRTVPATLVTLVVGVGCFAALGLAVAAVSRSVAVASAASIGASVLLGFVSGLFTLGQLPAWADTIASSLPLKPLNDALRDQFTPFHPGAGWHLGSLAVLVAWGLVGAVVAAVAFRREPGGRARPADSRAAAVSARPAQVAVARPGRPSWAALTLAQLRWALRTTLREPGSVFFAVVMPLAVVVFVLLIVPASSDPGVPLLVAAGMTTWGAAVAGFVTVPAAFALARERGVLTRLRGTPLPEAAHLTGRAGSALATALATAVLVFGIGALALGVVVRPAGIPAAVGVLLLGTAALAACGLALGAVVPSSKAVNAIGLGILLPLSFFSDVFPTGGTPAWMSAVGAAFPLKHLANGLADALSPVGPGVAWLDVAVLVGWLVAGVAAALYRR</sequence>
<feature type="transmembrane region" description="Helical" evidence="5">
    <location>
        <begin position="238"/>
        <end position="261"/>
    </location>
</feature>
<evidence type="ECO:0000256" key="1">
    <source>
        <dbReference type="ARBA" id="ARBA00004141"/>
    </source>
</evidence>
<dbReference type="InterPro" id="IPR013525">
    <property type="entry name" value="ABC2_TM"/>
</dbReference>
<feature type="transmembrane region" description="Helical" evidence="5">
    <location>
        <begin position="187"/>
        <end position="209"/>
    </location>
</feature>
<feature type="transmembrane region" description="Helical" evidence="5">
    <location>
        <begin position="512"/>
        <end position="533"/>
    </location>
</feature>
<dbReference type="PANTHER" id="PTHR43229">
    <property type="entry name" value="NODULATION PROTEIN J"/>
    <property type="match status" value="1"/>
</dbReference>
<feature type="transmembrane region" description="Helical" evidence="5">
    <location>
        <begin position="427"/>
        <end position="450"/>
    </location>
</feature>
<keyword evidence="3 5" id="KW-1133">Transmembrane helix</keyword>
<comment type="caution">
    <text evidence="5">Lacks conserved residue(s) required for the propagation of feature annotation.</text>
</comment>
<keyword evidence="8" id="KW-1185">Reference proteome</keyword>
<name>A0ABP8RSI9_9PSEU</name>
<dbReference type="InterPro" id="IPR051784">
    <property type="entry name" value="Nod_factor_ABC_transporter"/>
</dbReference>
<feature type="transmembrane region" description="Helical" evidence="5">
    <location>
        <begin position="154"/>
        <end position="175"/>
    </location>
</feature>
<dbReference type="EMBL" id="BAABGT010000036">
    <property type="protein sequence ID" value="GAA4547439.1"/>
    <property type="molecule type" value="Genomic_DNA"/>
</dbReference>
<feature type="transmembrane region" description="Helical" evidence="5">
    <location>
        <begin position="399"/>
        <end position="421"/>
    </location>
</feature>
<evidence type="ECO:0000259" key="6">
    <source>
        <dbReference type="PROSITE" id="PS51012"/>
    </source>
</evidence>
<evidence type="ECO:0000256" key="3">
    <source>
        <dbReference type="ARBA" id="ARBA00022989"/>
    </source>
</evidence>
<evidence type="ECO:0000313" key="8">
    <source>
        <dbReference type="Proteomes" id="UP001501598"/>
    </source>
</evidence>
<dbReference type="PANTHER" id="PTHR43229:SF2">
    <property type="entry name" value="NODULATION PROTEIN J"/>
    <property type="match status" value="1"/>
</dbReference>
<feature type="transmembrane region" description="Helical" evidence="5">
    <location>
        <begin position="318"/>
        <end position="340"/>
    </location>
</feature>
<protein>
    <recommendedName>
        <fullName evidence="5">Transport permease protein</fullName>
    </recommendedName>
</protein>
<feature type="transmembrane region" description="Helical" evidence="5">
    <location>
        <begin position="457"/>
        <end position="476"/>
    </location>
</feature>
<keyword evidence="2 5" id="KW-0812">Transmembrane</keyword>
<keyword evidence="5" id="KW-1003">Cell membrane</keyword>
<organism evidence="7 8">
    <name type="scientific">Pseudonocardia xishanensis</name>
    <dbReference type="NCBI Taxonomy" id="630995"/>
    <lineage>
        <taxon>Bacteria</taxon>
        <taxon>Bacillati</taxon>
        <taxon>Actinomycetota</taxon>
        <taxon>Actinomycetes</taxon>
        <taxon>Pseudonocardiales</taxon>
        <taxon>Pseudonocardiaceae</taxon>
        <taxon>Pseudonocardia</taxon>
    </lineage>
</organism>
<dbReference type="InterPro" id="IPR047817">
    <property type="entry name" value="ABC2_TM_bact-type"/>
</dbReference>
<dbReference type="RefSeq" id="WP_345418276.1">
    <property type="nucleotide sequence ID" value="NZ_BAABGT010000036.1"/>
</dbReference>
<feature type="domain" description="ABC transmembrane type-2" evidence="6">
    <location>
        <begin position="35"/>
        <end position="264"/>
    </location>
</feature>
<comment type="caution">
    <text evidence="7">The sequence shown here is derived from an EMBL/GenBank/DDBJ whole genome shotgun (WGS) entry which is preliminary data.</text>
</comment>
<accession>A0ABP8RSI9</accession>
<comment type="similarity">
    <text evidence="5">Belongs to the ABC-2 integral membrane protein family.</text>
</comment>
<dbReference type="Proteomes" id="UP001501598">
    <property type="component" value="Unassembled WGS sequence"/>
</dbReference>
<evidence type="ECO:0000256" key="2">
    <source>
        <dbReference type="ARBA" id="ARBA00022692"/>
    </source>
</evidence>
<gene>
    <name evidence="7" type="ORF">GCM10023175_31750</name>
</gene>
<comment type="subcellular location">
    <subcellularLocation>
        <location evidence="5">Cell membrane</location>
        <topology evidence="5">Multi-pass membrane protein</topology>
    </subcellularLocation>
    <subcellularLocation>
        <location evidence="1">Membrane</location>
        <topology evidence="1">Multi-pass membrane protein</topology>
    </subcellularLocation>
</comment>
<feature type="transmembrane region" description="Helical" evidence="5">
    <location>
        <begin position="116"/>
        <end position="142"/>
    </location>
</feature>
<feature type="transmembrane region" description="Helical" evidence="5">
    <location>
        <begin position="35"/>
        <end position="56"/>
    </location>
</feature>
<feature type="transmembrane region" description="Helical" evidence="5">
    <location>
        <begin position="346"/>
        <end position="372"/>
    </location>
</feature>
<evidence type="ECO:0000256" key="4">
    <source>
        <dbReference type="ARBA" id="ARBA00023136"/>
    </source>
</evidence>
<evidence type="ECO:0000256" key="5">
    <source>
        <dbReference type="RuleBase" id="RU361157"/>
    </source>
</evidence>
<keyword evidence="5" id="KW-0813">Transport</keyword>